<sequence>MDILWQGETYAPPFYEGKALWSKQSLIRFVAIPQGFGDPAALNYRWVRNGTVLGGASGIGKDTIKFRDTLFSKPYTLKVEIINQLDETLAESTISMAARDPELLVYEKNPLYGYMFHRQVDKTYRLNKEEVTFSAFPLYADSTEREATALSYKWRTGTDTWIGNSVTYRAPEKAQGYVPVIISFSDSSKVMREITRDFIIQFGDE</sequence>
<dbReference type="Proteomes" id="UP000178612">
    <property type="component" value="Unassembled WGS sequence"/>
</dbReference>
<name>A0A1G2T3J4_9BACT</name>
<proteinExistence type="predicted"/>
<comment type="caution">
    <text evidence="1">The sequence shown here is derived from an EMBL/GenBank/DDBJ whole genome shotgun (WGS) entry which is preliminary data.</text>
</comment>
<accession>A0A1G2T3J4</accession>
<evidence type="ECO:0000313" key="1">
    <source>
        <dbReference type="EMBL" id="OHA91588.1"/>
    </source>
</evidence>
<protein>
    <submittedName>
        <fullName evidence="1">Uncharacterized protein</fullName>
    </submittedName>
</protein>
<evidence type="ECO:0000313" key="2">
    <source>
        <dbReference type="Proteomes" id="UP000178612"/>
    </source>
</evidence>
<reference evidence="1 2" key="1">
    <citation type="journal article" date="2016" name="Nat. Commun.">
        <title>Thousands of microbial genomes shed light on interconnected biogeochemical processes in an aquifer system.</title>
        <authorList>
            <person name="Anantharaman K."/>
            <person name="Brown C.T."/>
            <person name="Hug L.A."/>
            <person name="Sharon I."/>
            <person name="Castelle C.J."/>
            <person name="Probst A.J."/>
            <person name="Thomas B.C."/>
            <person name="Singh A."/>
            <person name="Wilkins M.J."/>
            <person name="Karaoz U."/>
            <person name="Brodie E.L."/>
            <person name="Williams K.H."/>
            <person name="Hubbard S.S."/>
            <person name="Banfield J.F."/>
        </authorList>
    </citation>
    <scope>NUCLEOTIDE SEQUENCE [LARGE SCALE GENOMIC DNA]</scope>
</reference>
<dbReference type="EMBL" id="MHVJ01000011">
    <property type="protein sequence ID" value="OHA91588.1"/>
    <property type="molecule type" value="Genomic_DNA"/>
</dbReference>
<dbReference type="AlphaFoldDB" id="A0A1G2T3J4"/>
<gene>
    <name evidence="1" type="ORF">A2758_00560</name>
</gene>
<organism evidence="1 2">
    <name type="scientific">Candidatus Zambryskibacteria bacterium RIFCSPHIGHO2_01_FULL_49_18</name>
    <dbReference type="NCBI Taxonomy" id="1802740"/>
    <lineage>
        <taxon>Bacteria</taxon>
        <taxon>Candidatus Zambryskiibacteriota</taxon>
    </lineage>
</organism>